<keyword evidence="5" id="KW-0255">Endonuclease</keyword>
<evidence type="ECO:0000256" key="9">
    <source>
        <dbReference type="ARBA" id="ARBA00022908"/>
    </source>
</evidence>
<keyword evidence="7" id="KW-0460">Magnesium</keyword>
<dbReference type="AlphaFoldDB" id="A0A9Q3E7J7"/>
<accession>A0A9Q3E7J7</accession>
<dbReference type="EMBL" id="AVOT02023616">
    <property type="protein sequence ID" value="MBW0513756.1"/>
    <property type="molecule type" value="Genomic_DNA"/>
</dbReference>
<feature type="domain" description="Integrase catalytic" evidence="16">
    <location>
        <begin position="167"/>
        <end position="333"/>
    </location>
</feature>
<gene>
    <name evidence="17" type="ORF">O181_053471</name>
</gene>
<dbReference type="GO" id="GO:0003887">
    <property type="term" value="F:DNA-directed DNA polymerase activity"/>
    <property type="evidence" value="ECO:0007669"/>
    <property type="project" value="UniProtKB-KW"/>
</dbReference>
<reference evidence="17" key="1">
    <citation type="submission" date="2021-03" db="EMBL/GenBank/DDBJ databases">
        <title>Draft genome sequence of rust myrtle Austropuccinia psidii MF-1, a brazilian biotype.</title>
        <authorList>
            <person name="Quecine M.C."/>
            <person name="Pachon D.M.R."/>
            <person name="Bonatelli M.L."/>
            <person name="Correr F.H."/>
            <person name="Franceschini L.M."/>
            <person name="Leite T.F."/>
            <person name="Margarido G.R.A."/>
            <person name="Almeida C.A."/>
            <person name="Ferrarezi J.A."/>
            <person name="Labate C.A."/>
        </authorList>
    </citation>
    <scope>NUCLEOTIDE SEQUENCE</scope>
    <source>
        <strain evidence="17">MF-1</strain>
    </source>
</reference>
<keyword evidence="9" id="KW-0229">DNA integration</keyword>
<dbReference type="OrthoDB" id="413361at2759"/>
<evidence type="ECO:0000256" key="3">
    <source>
        <dbReference type="ARBA" id="ARBA00022722"/>
    </source>
</evidence>
<dbReference type="InterPro" id="IPR039537">
    <property type="entry name" value="Retrotran_Ty1/copia-like"/>
</dbReference>
<evidence type="ECO:0000256" key="14">
    <source>
        <dbReference type="ARBA" id="ARBA00048173"/>
    </source>
</evidence>
<dbReference type="InterPro" id="IPR012337">
    <property type="entry name" value="RNaseH-like_sf"/>
</dbReference>
<dbReference type="InterPro" id="IPR036397">
    <property type="entry name" value="RNaseH_sf"/>
</dbReference>
<keyword evidence="3" id="KW-0540">Nuclease</keyword>
<evidence type="ECO:0000256" key="6">
    <source>
        <dbReference type="ARBA" id="ARBA00022801"/>
    </source>
</evidence>
<comment type="caution">
    <text evidence="17">The sequence shown here is derived from an EMBL/GenBank/DDBJ whole genome shotgun (WGS) entry which is preliminary data.</text>
</comment>
<dbReference type="InterPro" id="IPR013103">
    <property type="entry name" value="RVT_2"/>
</dbReference>
<keyword evidence="1" id="KW-0815">Transposition</keyword>
<evidence type="ECO:0000256" key="13">
    <source>
        <dbReference type="ARBA" id="ARBA00023268"/>
    </source>
</evidence>
<dbReference type="CDD" id="cd09272">
    <property type="entry name" value="RNase_HI_RT_Ty1"/>
    <property type="match status" value="1"/>
</dbReference>
<dbReference type="Gene3D" id="3.30.420.10">
    <property type="entry name" value="Ribonuclease H-like superfamily/Ribonuclease H"/>
    <property type="match status" value="1"/>
</dbReference>
<keyword evidence="18" id="KW-1185">Reference proteome</keyword>
<evidence type="ECO:0000256" key="15">
    <source>
        <dbReference type="ARBA" id="ARBA00049244"/>
    </source>
</evidence>
<keyword evidence="4" id="KW-0479">Metal-binding</keyword>
<keyword evidence="2" id="KW-0548">Nucleotidyltransferase</keyword>
<evidence type="ECO:0000256" key="11">
    <source>
        <dbReference type="ARBA" id="ARBA00022932"/>
    </source>
</evidence>
<evidence type="ECO:0000256" key="7">
    <source>
        <dbReference type="ARBA" id="ARBA00022842"/>
    </source>
</evidence>
<evidence type="ECO:0000256" key="1">
    <source>
        <dbReference type="ARBA" id="ARBA00022578"/>
    </source>
</evidence>
<dbReference type="PANTHER" id="PTHR42648">
    <property type="entry name" value="TRANSPOSASE, PUTATIVE-RELATED"/>
    <property type="match status" value="1"/>
</dbReference>
<dbReference type="InterPro" id="IPR057670">
    <property type="entry name" value="SH3_retrovirus"/>
</dbReference>
<dbReference type="InterPro" id="IPR001584">
    <property type="entry name" value="Integrase_cat-core"/>
</dbReference>
<dbReference type="GO" id="GO:0006310">
    <property type="term" value="P:DNA recombination"/>
    <property type="evidence" value="ECO:0007669"/>
    <property type="project" value="UniProtKB-KW"/>
</dbReference>
<name>A0A9Q3E7J7_9BASI</name>
<dbReference type="SUPFAM" id="SSF53098">
    <property type="entry name" value="Ribonuclease H-like"/>
    <property type="match status" value="1"/>
</dbReference>
<keyword evidence="6" id="KW-0378">Hydrolase</keyword>
<protein>
    <recommendedName>
        <fullName evidence="16">Integrase catalytic domain-containing protein</fullName>
    </recommendedName>
</protein>
<evidence type="ECO:0000256" key="4">
    <source>
        <dbReference type="ARBA" id="ARBA00022723"/>
    </source>
</evidence>
<dbReference type="PANTHER" id="PTHR42648:SF11">
    <property type="entry name" value="TRANSPOSON TY4-P GAG-POL POLYPROTEIN"/>
    <property type="match status" value="1"/>
</dbReference>
<dbReference type="Pfam" id="PF07727">
    <property type="entry name" value="RVT_2"/>
    <property type="match status" value="1"/>
</dbReference>
<evidence type="ECO:0000313" key="17">
    <source>
        <dbReference type="EMBL" id="MBW0513756.1"/>
    </source>
</evidence>
<organism evidence="17 18">
    <name type="scientific">Austropuccinia psidii MF-1</name>
    <dbReference type="NCBI Taxonomy" id="1389203"/>
    <lineage>
        <taxon>Eukaryota</taxon>
        <taxon>Fungi</taxon>
        <taxon>Dikarya</taxon>
        <taxon>Basidiomycota</taxon>
        <taxon>Pucciniomycotina</taxon>
        <taxon>Pucciniomycetes</taxon>
        <taxon>Pucciniales</taxon>
        <taxon>Sphaerophragmiaceae</taxon>
        <taxon>Austropuccinia</taxon>
    </lineage>
</organism>
<dbReference type="GO" id="GO:0016787">
    <property type="term" value="F:hydrolase activity"/>
    <property type="evidence" value="ECO:0007669"/>
    <property type="project" value="UniProtKB-KW"/>
</dbReference>
<sequence length="959" mass="108417">MLTTPLPLSVATKTAGKRSFVTGVGSMLFKGTGNELVVVKNVFYSPNATAALISPASIIRTGGKICIEGNDLIFCNARNVPLLPATFNASKRCWFFPQYLRGHEIEIRELVRTESLESLKARVGDGNEAINKKECDNLLRLTGNIYDCADCLIAKSLRRNTLLPTERIMGPMDIIVSDLMGPFEKANINTGRWVITIRDVASTYGECQIIASKADAAAVLQGTIMRWEIKTQRKLKTLRTDGGGEFWSKGMNRWCMVRGITHEQSLPMNQEQNGCAERFNRSIADMGRTVLRSSKLDNAFWGYAFMWAAYTMNNIPNERTGKMTPAELLFNEKPPLDKIQIFGEKAYVHIPKEHCGKLDDRAHVGHVVMYLQWAKGWLFYIPETNKLIPSAWAEFPESKPVTTIIRRDPPTAEAEKAGQSKMSLPFILNSLELGNLKKEEVFALQEKTAEEMMAPKEVIPRPYKEAMNGADKGEWAKAIDEELKNMQRMDVFEITEKRSDQHLISGGWIFAKKIDNITGDIRYKARYVTRGNKQWHNEEYKETFAPTATFSALRLLLTWAARRKWLVYSFDFTAAYLNAPIDMNVWVKPPEGLVVAEGMGCWLKKALYGTKQAGRCWWEHLSGKLKQLGFKKSTYDPSVYFNTQSGTVTWIHVDDGIVIAQDERVLNALKENLSKSFVIKWKSGINAIIGMEVRREEKGFTLTQKMLIDNIITANWNGKKLQVTPLPAKCNVSTTPKHETVVEQKHFLSIIGSLSYIANRTRPDISFVVNLLARHAQAPGLHHWAMLQHLLGYLQNTRNRRLKLFLNDEGITVASDASWGGEFSRSTHGYVITVHNCAITWCSKRLTTVAASTSHAEYMALSLAARQGCWLKRLIKDVFNSDMHLLLQCDNESAIRISNNTASNKRTRHSNRDFFEVNEMLYNKTAELEWVSTKAMKADGLTKSLGPHMHSTFGDHFLC</sequence>
<dbReference type="SUPFAM" id="SSF56672">
    <property type="entry name" value="DNA/RNA polymerases"/>
    <property type="match status" value="1"/>
</dbReference>
<evidence type="ECO:0000259" key="16">
    <source>
        <dbReference type="PROSITE" id="PS50994"/>
    </source>
</evidence>
<keyword evidence="10" id="KW-0695">RNA-directed DNA polymerase</keyword>
<dbReference type="Proteomes" id="UP000765509">
    <property type="component" value="Unassembled WGS sequence"/>
</dbReference>
<keyword evidence="13" id="KW-0511">Multifunctional enzyme</keyword>
<dbReference type="PROSITE" id="PS50994">
    <property type="entry name" value="INTEGRASE"/>
    <property type="match status" value="1"/>
</dbReference>
<proteinExistence type="predicted"/>
<dbReference type="GO" id="GO:0005634">
    <property type="term" value="C:nucleus"/>
    <property type="evidence" value="ECO:0007669"/>
    <property type="project" value="UniProtKB-ARBA"/>
</dbReference>
<dbReference type="GO" id="GO:0046872">
    <property type="term" value="F:metal ion binding"/>
    <property type="evidence" value="ECO:0007669"/>
    <property type="project" value="UniProtKB-KW"/>
</dbReference>
<dbReference type="GO" id="GO:0004519">
    <property type="term" value="F:endonuclease activity"/>
    <property type="evidence" value="ECO:0007669"/>
    <property type="project" value="UniProtKB-KW"/>
</dbReference>
<evidence type="ECO:0000256" key="5">
    <source>
        <dbReference type="ARBA" id="ARBA00022759"/>
    </source>
</evidence>
<keyword evidence="11" id="KW-0808">Transferase</keyword>
<evidence type="ECO:0000256" key="8">
    <source>
        <dbReference type="ARBA" id="ARBA00022884"/>
    </source>
</evidence>
<keyword evidence="8" id="KW-0694">RNA-binding</keyword>
<comment type="catalytic activity">
    <reaction evidence="15">
        <text>DNA(n) + a 2'-deoxyribonucleoside 5'-triphosphate = DNA(n+1) + diphosphate</text>
        <dbReference type="Rhea" id="RHEA:22508"/>
        <dbReference type="Rhea" id="RHEA-COMP:17339"/>
        <dbReference type="Rhea" id="RHEA-COMP:17340"/>
        <dbReference type="ChEBI" id="CHEBI:33019"/>
        <dbReference type="ChEBI" id="CHEBI:61560"/>
        <dbReference type="ChEBI" id="CHEBI:173112"/>
        <dbReference type="EC" id="2.7.7.7"/>
    </reaction>
</comment>
<dbReference type="Pfam" id="PF25597">
    <property type="entry name" value="SH3_retrovirus"/>
    <property type="match status" value="1"/>
</dbReference>
<evidence type="ECO:0000256" key="10">
    <source>
        <dbReference type="ARBA" id="ARBA00022918"/>
    </source>
</evidence>
<comment type="catalytic activity">
    <reaction evidence="14">
        <text>DNA(n) + a 2'-deoxyribonucleoside 5'-triphosphate = DNA(n+1) + diphosphate</text>
        <dbReference type="Rhea" id="RHEA:22508"/>
        <dbReference type="Rhea" id="RHEA-COMP:17339"/>
        <dbReference type="Rhea" id="RHEA-COMP:17340"/>
        <dbReference type="ChEBI" id="CHEBI:33019"/>
        <dbReference type="ChEBI" id="CHEBI:61560"/>
        <dbReference type="ChEBI" id="CHEBI:173112"/>
        <dbReference type="EC" id="2.7.7.49"/>
    </reaction>
</comment>
<keyword evidence="11" id="KW-0239">DNA-directed DNA polymerase</keyword>
<dbReference type="GO" id="GO:0015074">
    <property type="term" value="P:DNA integration"/>
    <property type="evidence" value="ECO:0007669"/>
    <property type="project" value="UniProtKB-KW"/>
</dbReference>
<dbReference type="GO" id="GO:0003964">
    <property type="term" value="F:RNA-directed DNA polymerase activity"/>
    <property type="evidence" value="ECO:0007669"/>
    <property type="project" value="UniProtKB-KW"/>
</dbReference>
<evidence type="ECO:0000256" key="2">
    <source>
        <dbReference type="ARBA" id="ARBA00022695"/>
    </source>
</evidence>
<evidence type="ECO:0000313" key="18">
    <source>
        <dbReference type="Proteomes" id="UP000765509"/>
    </source>
</evidence>
<evidence type="ECO:0000256" key="12">
    <source>
        <dbReference type="ARBA" id="ARBA00023172"/>
    </source>
</evidence>
<dbReference type="InterPro" id="IPR043502">
    <property type="entry name" value="DNA/RNA_pol_sf"/>
</dbReference>
<dbReference type="GO" id="GO:0032196">
    <property type="term" value="P:transposition"/>
    <property type="evidence" value="ECO:0007669"/>
    <property type="project" value="UniProtKB-KW"/>
</dbReference>
<dbReference type="GO" id="GO:0003723">
    <property type="term" value="F:RNA binding"/>
    <property type="evidence" value="ECO:0007669"/>
    <property type="project" value="UniProtKB-KW"/>
</dbReference>
<keyword evidence="12" id="KW-0233">DNA recombination</keyword>